<dbReference type="AlphaFoldDB" id="A0A4Z2GHZ9"/>
<name>A0A4Z2GHZ9_9TELE</name>
<comment type="caution">
    <text evidence="2">The sequence shown here is derived from an EMBL/GenBank/DDBJ whole genome shotgun (WGS) entry which is preliminary data.</text>
</comment>
<evidence type="ECO:0000256" key="1">
    <source>
        <dbReference type="SAM" id="MobiDB-lite"/>
    </source>
</evidence>
<proteinExistence type="predicted"/>
<dbReference type="EMBL" id="SRLO01000552">
    <property type="protein sequence ID" value="TNN52292.1"/>
    <property type="molecule type" value="Genomic_DNA"/>
</dbReference>
<reference evidence="2 3" key="1">
    <citation type="submission" date="2019-03" db="EMBL/GenBank/DDBJ databases">
        <title>First draft genome of Liparis tanakae, snailfish: a comprehensive survey of snailfish specific genes.</title>
        <authorList>
            <person name="Kim W."/>
            <person name="Song I."/>
            <person name="Jeong J.-H."/>
            <person name="Kim D."/>
            <person name="Kim S."/>
            <person name="Ryu S."/>
            <person name="Song J.Y."/>
            <person name="Lee S.K."/>
        </authorList>
    </citation>
    <scope>NUCLEOTIDE SEQUENCE [LARGE SCALE GENOMIC DNA]</scope>
    <source>
        <tissue evidence="2">Muscle</tissue>
    </source>
</reference>
<dbReference type="Proteomes" id="UP000314294">
    <property type="component" value="Unassembled WGS sequence"/>
</dbReference>
<protein>
    <submittedName>
        <fullName evidence="2">Uncharacterized protein</fullName>
    </submittedName>
</protein>
<accession>A0A4Z2GHZ9</accession>
<feature type="region of interest" description="Disordered" evidence="1">
    <location>
        <begin position="129"/>
        <end position="153"/>
    </location>
</feature>
<organism evidence="2 3">
    <name type="scientific">Liparis tanakae</name>
    <name type="common">Tanaka's snailfish</name>
    <dbReference type="NCBI Taxonomy" id="230148"/>
    <lineage>
        <taxon>Eukaryota</taxon>
        <taxon>Metazoa</taxon>
        <taxon>Chordata</taxon>
        <taxon>Craniata</taxon>
        <taxon>Vertebrata</taxon>
        <taxon>Euteleostomi</taxon>
        <taxon>Actinopterygii</taxon>
        <taxon>Neopterygii</taxon>
        <taxon>Teleostei</taxon>
        <taxon>Neoteleostei</taxon>
        <taxon>Acanthomorphata</taxon>
        <taxon>Eupercaria</taxon>
        <taxon>Perciformes</taxon>
        <taxon>Cottioidei</taxon>
        <taxon>Cottales</taxon>
        <taxon>Liparidae</taxon>
        <taxon>Liparis</taxon>
    </lineage>
</organism>
<sequence length="161" mass="18038">MQQRTREPFHVAGECRQPSFCGSPGLHMSPRRLNPHKGRITHLYMVRPETTNDSGPREEDLPDVLDYFYTLASVFTTGRPSRVASLYGRDNHSNVSPRRNYNWAWARVYLVHTVERAFKDEDCNSAARGGGIRKQLDGAVGGGGGSRRAALRPSRLACHTD</sequence>
<gene>
    <name evidence="2" type="ORF">EYF80_037519</name>
</gene>
<keyword evidence="3" id="KW-1185">Reference proteome</keyword>
<evidence type="ECO:0000313" key="3">
    <source>
        <dbReference type="Proteomes" id="UP000314294"/>
    </source>
</evidence>
<evidence type="ECO:0000313" key="2">
    <source>
        <dbReference type="EMBL" id="TNN52292.1"/>
    </source>
</evidence>